<dbReference type="Proteomes" id="UP001221757">
    <property type="component" value="Unassembled WGS sequence"/>
</dbReference>
<organism evidence="2 3">
    <name type="scientific">Mycena rosella</name>
    <name type="common">Pink bonnet</name>
    <name type="synonym">Agaricus rosellus</name>
    <dbReference type="NCBI Taxonomy" id="1033263"/>
    <lineage>
        <taxon>Eukaryota</taxon>
        <taxon>Fungi</taxon>
        <taxon>Dikarya</taxon>
        <taxon>Basidiomycota</taxon>
        <taxon>Agaricomycotina</taxon>
        <taxon>Agaricomycetes</taxon>
        <taxon>Agaricomycetidae</taxon>
        <taxon>Agaricales</taxon>
        <taxon>Marasmiineae</taxon>
        <taxon>Mycenaceae</taxon>
        <taxon>Mycena</taxon>
    </lineage>
</organism>
<proteinExistence type="predicted"/>
<gene>
    <name evidence="2" type="ORF">B0H17DRAFT_1090381</name>
</gene>
<dbReference type="EMBL" id="JARKIE010000213">
    <property type="protein sequence ID" value="KAJ7665725.1"/>
    <property type="molecule type" value="Genomic_DNA"/>
</dbReference>
<evidence type="ECO:0000256" key="1">
    <source>
        <dbReference type="SAM" id="Phobius"/>
    </source>
</evidence>
<feature type="transmembrane region" description="Helical" evidence="1">
    <location>
        <begin position="15"/>
        <end position="33"/>
    </location>
</feature>
<evidence type="ECO:0000313" key="3">
    <source>
        <dbReference type="Proteomes" id="UP001221757"/>
    </source>
</evidence>
<keyword evidence="1" id="KW-1133">Transmembrane helix</keyword>
<accession>A0AAD7CVY8</accession>
<sequence length="111" mass="12639">MWSLVPSWNPRRIQACARALCALLLGAWLTALVSEYEPALLLLPFVIVVMGLYEVVVRARPYLPALLYALHRAQDLAPLLLLFKWYNRAAKARLVRRVKELEQRLEGVGEG</sequence>
<reference evidence="2" key="1">
    <citation type="submission" date="2023-03" db="EMBL/GenBank/DDBJ databases">
        <title>Massive genome expansion in bonnet fungi (Mycena s.s.) driven by repeated elements and novel gene families across ecological guilds.</title>
        <authorList>
            <consortium name="Lawrence Berkeley National Laboratory"/>
            <person name="Harder C.B."/>
            <person name="Miyauchi S."/>
            <person name="Viragh M."/>
            <person name="Kuo A."/>
            <person name="Thoen E."/>
            <person name="Andreopoulos B."/>
            <person name="Lu D."/>
            <person name="Skrede I."/>
            <person name="Drula E."/>
            <person name="Henrissat B."/>
            <person name="Morin E."/>
            <person name="Kohler A."/>
            <person name="Barry K."/>
            <person name="LaButti K."/>
            <person name="Morin E."/>
            <person name="Salamov A."/>
            <person name="Lipzen A."/>
            <person name="Mereny Z."/>
            <person name="Hegedus B."/>
            <person name="Baldrian P."/>
            <person name="Stursova M."/>
            <person name="Weitz H."/>
            <person name="Taylor A."/>
            <person name="Grigoriev I.V."/>
            <person name="Nagy L.G."/>
            <person name="Martin F."/>
            <person name="Kauserud H."/>
        </authorList>
    </citation>
    <scope>NUCLEOTIDE SEQUENCE</scope>
    <source>
        <strain evidence="2">CBHHK067</strain>
    </source>
</reference>
<protein>
    <submittedName>
        <fullName evidence="2">Uncharacterized protein</fullName>
    </submittedName>
</protein>
<comment type="caution">
    <text evidence="2">The sequence shown here is derived from an EMBL/GenBank/DDBJ whole genome shotgun (WGS) entry which is preliminary data.</text>
</comment>
<name>A0AAD7CVY8_MYCRO</name>
<feature type="transmembrane region" description="Helical" evidence="1">
    <location>
        <begin position="39"/>
        <end position="57"/>
    </location>
</feature>
<dbReference type="AlphaFoldDB" id="A0AAD7CVY8"/>
<keyword evidence="1" id="KW-0812">Transmembrane</keyword>
<evidence type="ECO:0000313" key="2">
    <source>
        <dbReference type="EMBL" id="KAJ7665725.1"/>
    </source>
</evidence>
<keyword evidence="3" id="KW-1185">Reference proteome</keyword>
<keyword evidence="1" id="KW-0472">Membrane</keyword>